<feature type="region of interest" description="Disordered" evidence="14">
    <location>
        <begin position="1038"/>
        <end position="1058"/>
    </location>
</feature>
<evidence type="ECO:0000256" key="14">
    <source>
        <dbReference type="SAM" id="MobiDB-lite"/>
    </source>
</evidence>
<feature type="transmembrane region" description="Helical" evidence="15">
    <location>
        <begin position="181"/>
        <end position="197"/>
    </location>
</feature>
<dbReference type="OMA" id="SQQMYID"/>
<dbReference type="Gene3D" id="2.40.50.140">
    <property type="entry name" value="Nucleic acid-binding proteins"/>
    <property type="match status" value="2"/>
</dbReference>
<keyword evidence="7" id="KW-0158">Chromosome</keyword>
<proteinExistence type="inferred from homology"/>
<dbReference type="EMBL" id="CMVM020000054">
    <property type="status" value="NOT_ANNOTATED_CDS"/>
    <property type="molecule type" value="Genomic_DNA"/>
</dbReference>
<feature type="domain" description="Protection of telomeres protein 1 ssDNA-binding" evidence="17">
    <location>
        <begin position="754"/>
        <end position="892"/>
    </location>
</feature>
<evidence type="ECO:0000256" key="15">
    <source>
        <dbReference type="SAM" id="Phobius"/>
    </source>
</evidence>
<dbReference type="PANTHER" id="PTHR12995">
    <property type="entry name" value="FI21814P1"/>
    <property type="match status" value="1"/>
</dbReference>
<dbReference type="GO" id="GO:0000723">
    <property type="term" value="P:telomere maintenance"/>
    <property type="evidence" value="ECO:0007669"/>
    <property type="project" value="InterPro"/>
</dbReference>
<dbReference type="InterPro" id="IPR019397">
    <property type="entry name" value="Uncharacterised_TMEM39"/>
</dbReference>
<evidence type="ECO:0000256" key="1">
    <source>
        <dbReference type="ARBA" id="ARBA00004123"/>
    </source>
</evidence>
<accession>A0A8R1XQZ0</accession>
<evidence type="ECO:0000256" key="9">
    <source>
        <dbReference type="ARBA" id="ARBA00022895"/>
    </source>
</evidence>
<dbReference type="EnsemblMetazoa" id="OVOC1793.1">
    <property type="protein sequence ID" value="OVOC1793.1"/>
    <property type="gene ID" value="WBGene00238602"/>
</dbReference>
<evidence type="ECO:0000256" key="11">
    <source>
        <dbReference type="ARBA" id="ARBA00023125"/>
    </source>
</evidence>
<feature type="domain" description="Telomeric single stranded DNA binding POT1/Cdc13" evidence="16">
    <location>
        <begin position="561"/>
        <end position="694"/>
    </location>
</feature>
<comment type="similarity">
    <text evidence="5">Belongs to the TMEM39 family.</text>
</comment>
<dbReference type="GO" id="GO:0016020">
    <property type="term" value="C:membrane"/>
    <property type="evidence" value="ECO:0007669"/>
    <property type="project" value="UniProtKB-SubCell"/>
</dbReference>
<keyword evidence="11" id="KW-0238">DNA-binding</keyword>
<keyword evidence="8 15" id="KW-0812">Transmembrane</keyword>
<protein>
    <recommendedName>
        <fullName evidence="6">Protection of telomeres protein 1</fullName>
    </recommendedName>
</protein>
<evidence type="ECO:0000256" key="7">
    <source>
        <dbReference type="ARBA" id="ARBA00022454"/>
    </source>
</evidence>
<evidence type="ECO:0000256" key="6">
    <source>
        <dbReference type="ARBA" id="ARBA00015253"/>
    </source>
</evidence>
<feature type="compositionally biased region" description="Basic and acidic residues" evidence="14">
    <location>
        <begin position="1038"/>
        <end position="1047"/>
    </location>
</feature>
<comment type="subcellular location">
    <subcellularLocation>
        <location evidence="3">Chromosome</location>
        <location evidence="3">Telomere</location>
    </subcellularLocation>
    <subcellularLocation>
        <location evidence="2">Membrane</location>
        <topology evidence="2">Multi-pass membrane protein</topology>
    </subcellularLocation>
    <subcellularLocation>
        <location evidence="1">Nucleus</location>
    </subcellularLocation>
</comment>
<dbReference type="Pfam" id="PF10271">
    <property type="entry name" value="Tmp39"/>
    <property type="match status" value="2"/>
</dbReference>
<keyword evidence="10 15" id="KW-1133">Transmembrane helix</keyword>
<dbReference type="PANTHER" id="PTHR12995:SF4">
    <property type="entry name" value="FI21814P1"/>
    <property type="match status" value="1"/>
</dbReference>
<feature type="transmembrane region" description="Helical" evidence="15">
    <location>
        <begin position="645"/>
        <end position="665"/>
    </location>
</feature>
<dbReference type="Pfam" id="PF16686">
    <property type="entry name" value="POT1PC"/>
    <property type="match status" value="1"/>
</dbReference>
<evidence type="ECO:0000313" key="18">
    <source>
        <dbReference type="EnsemblMetazoa" id="OVOC1793.1"/>
    </source>
</evidence>
<dbReference type="InterPro" id="IPR012340">
    <property type="entry name" value="NA-bd_OB-fold"/>
</dbReference>
<dbReference type="Pfam" id="PF02765">
    <property type="entry name" value="POT1"/>
    <property type="match status" value="1"/>
</dbReference>
<keyword evidence="19" id="KW-1185">Reference proteome</keyword>
<dbReference type="AlphaFoldDB" id="A0A8R1XQZ0"/>
<feature type="transmembrane region" description="Helical" evidence="15">
    <location>
        <begin position="267"/>
        <end position="287"/>
    </location>
</feature>
<dbReference type="GO" id="GO:0000781">
    <property type="term" value="C:chromosome, telomeric region"/>
    <property type="evidence" value="ECO:0007669"/>
    <property type="project" value="UniProtKB-SubCell"/>
</dbReference>
<reference evidence="19" key="1">
    <citation type="submission" date="2013-10" db="EMBL/GenBank/DDBJ databases">
        <title>Genome sequencing of Onchocerca volvulus.</title>
        <authorList>
            <person name="Cotton J."/>
            <person name="Tsai J."/>
            <person name="Stanley E."/>
            <person name="Tracey A."/>
            <person name="Holroyd N."/>
            <person name="Lustigman S."/>
            <person name="Berriman M."/>
        </authorList>
    </citation>
    <scope>NUCLEOTIDE SEQUENCE</scope>
</reference>
<feature type="transmembrane region" description="Helical" evidence="15">
    <location>
        <begin position="467"/>
        <end position="488"/>
    </location>
</feature>
<dbReference type="SUPFAM" id="SSF50249">
    <property type="entry name" value="Nucleic acid-binding proteins"/>
    <property type="match status" value="2"/>
</dbReference>
<organism evidence="18 19">
    <name type="scientific">Onchocerca volvulus</name>
    <dbReference type="NCBI Taxonomy" id="6282"/>
    <lineage>
        <taxon>Eukaryota</taxon>
        <taxon>Metazoa</taxon>
        <taxon>Ecdysozoa</taxon>
        <taxon>Nematoda</taxon>
        <taxon>Chromadorea</taxon>
        <taxon>Rhabditida</taxon>
        <taxon>Spirurina</taxon>
        <taxon>Spiruromorpha</taxon>
        <taxon>Filarioidea</taxon>
        <taxon>Onchocercidae</taxon>
        <taxon>Onchocerca</taxon>
    </lineage>
</organism>
<feature type="transmembrane region" description="Helical" evidence="15">
    <location>
        <begin position="100"/>
        <end position="117"/>
    </location>
</feature>
<evidence type="ECO:0000313" key="19">
    <source>
        <dbReference type="Proteomes" id="UP000024404"/>
    </source>
</evidence>
<evidence type="ECO:0000256" key="12">
    <source>
        <dbReference type="ARBA" id="ARBA00023136"/>
    </source>
</evidence>
<comment type="similarity">
    <text evidence="4">Belongs to the telombin family.</text>
</comment>
<dbReference type="InterPro" id="IPR032042">
    <property type="entry name" value="POT1PC"/>
</dbReference>
<evidence type="ECO:0000256" key="10">
    <source>
        <dbReference type="ARBA" id="ARBA00022989"/>
    </source>
</evidence>
<dbReference type="GO" id="GO:0005634">
    <property type="term" value="C:nucleus"/>
    <property type="evidence" value="ECO:0007669"/>
    <property type="project" value="UniProtKB-SubCell"/>
</dbReference>
<evidence type="ECO:0000256" key="8">
    <source>
        <dbReference type="ARBA" id="ARBA00022692"/>
    </source>
</evidence>
<sequence>MVNRSTLRNRHHANRPSASVAPSVSANFTRIDDRKRNEDYSRIAMQIHPIWPEMPQGQGELFFECTLFLYSVLALFLQYLNLYKTMWWLPKSYWHYSLKFHLINPYLLSCVGLLLGVRVTKCFWKTITELAANARQDASKAQCFIWDIIEWAIVKTPMFTMVATSFLFSFSRVYFDFPFKSLLYFGHPILFFLYLFHDNVSYKIRCYSAKLWFIINGKSLSGITGIIHPPALIDVDNVVHMCSTNPLQIREEVSVLMKDFGLRIKHCFFSGLTTAYLSIFIPCIFTPQRSPSGLSQQMYIDILWVMELFFVVFLTSFSLYATYLLPLQYCDLLHRCAAHLGKWERLDRLTIAAISNNSGSSSSSNSYYNSNSMTTSTCSSISSGSSNNSSSNSSYGAGGSIQITNSIITNTICTEWSKHNGLYADGSVVRHQGQLYKAVAIADTLGVAAEPGNSDHSRFYRIGSDPVTLIGTMAVFQVVLIAIQFWLLILTTDWQHIVTLVLLIFANYLLLAKTFKDRVIIGRIYKPSPEDLQLIRQLQQYFSSMKQYQYITLEELDALSSAADENLKVNIYAFVANLKVRSQSVDTLENGDIKTELELRDGSTDTYAACIIYSNSSESFSDQIQIAQIIRMHRAKIKKATNGKLFIYGKLRVAGFAVLLFSGQLGDSFNPLYQSSANFTVPSDHKERITSLRNFFMMNQPIIIEDPPTTSDDAGISDDHLIATTSTSPLNQIATYANKEETNEIIKNANIRCLNELVPRDYSDICVQAIALFMGDRNNVILRCWDTTSPPRKIFMLNTDCVHEVICRDEKLEMTAADYWCDIVLYEEHGDFARNNVKCGDILLLINMHFYQSKNDIALTMHGGRCFKRSIVILDDNNELKHYLLRTIDEFKANRVSLCSNIQIDVENERSIEDQIPSTQPLDEINDLTEQQMELWKCWASVRMRQIHAVQLAWIYSYAWKKKQQINLQLERSCNLAKMAVKFTIRQILQLLFVYNKDLFTNLAKLSLQQRNTLFMNFLLTYMEGAYGDGLISELKDEHKRSDDNSKQMKISKKRKDENSKDDTVQSLLWNLLPGTVLKLSGWQVNFSYNANAKIIFALICNRCNLWCTTSAQNFDLTPLCPICFKRDIYDSYLFLQCYFIFNGIPHEMASFLVDIPENAQEAARNYRRGISDNERKTLAESIQKQMLSDYIFMLDEVIVRKMKADVAILEVGKLTFVDR</sequence>
<keyword evidence="13" id="KW-0539">Nucleus</keyword>
<keyword evidence="9" id="KW-0779">Telomere</keyword>
<feature type="region of interest" description="Disordered" evidence="14">
    <location>
        <begin position="1"/>
        <end position="22"/>
    </location>
</feature>
<keyword evidence="12 15" id="KW-0472">Membrane</keyword>
<name>A0A8R1XQZ0_ONCVO</name>
<evidence type="ECO:0000259" key="16">
    <source>
        <dbReference type="Pfam" id="PF02765"/>
    </source>
</evidence>
<feature type="transmembrane region" description="Helical" evidence="15">
    <location>
        <begin position="494"/>
        <end position="511"/>
    </location>
</feature>
<dbReference type="GO" id="GO:0043047">
    <property type="term" value="F:single-stranded telomeric DNA binding"/>
    <property type="evidence" value="ECO:0007669"/>
    <property type="project" value="InterPro"/>
</dbReference>
<reference evidence="18" key="2">
    <citation type="submission" date="2022-06" db="UniProtKB">
        <authorList>
            <consortium name="EnsemblMetazoa"/>
        </authorList>
    </citation>
    <scope>IDENTIFICATION</scope>
</reference>
<evidence type="ECO:0000256" key="4">
    <source>
        <dbReference type="ARBA" id="ARBA00008442"/>
    </source>
</evidence>
<evidence type="ECO:0000256" key="3">
    <source>
        <dbReference type="ARBA" id="ARBA00004574"/>
    </source>
</evidence>
<feature type="transmembrane region" description="Helical" evidence="15">
    <location>
        <begin position="61"/>
        <end position="80"/>
    </location>
</feature>
<dbReference type="Proteomes" id="UP000024404">
    <property type="component" value="Unassembled WGS sequence"/>
</dbReference>
<feature type="transmembrane region" description="Helical" evidence="15">
    <location>
        <begin position="302"/>
        <end position="325"/>
    </location>
</feature>
<evidence type="ECO:0000256" key="13">
    <source>
        <dbReference type="ARBA" id="ARBA00023242"/>
    </source>
</evidence>
<evidence type="ECO:0000259" key="17">
    <source>
        <dbReference type="Pfam" id="PF16686"/>
    </source>
</evidence>
<evidence type="ECO:0000256" key="2">
    <source>
        <dbReference type="ARBA" id="ARBA00004141"/>
    </source>
</evidence>
<evidence type="ECO:0000256" key="5">
    <source>
        <dbReference type="ARBA" id="ARBA00010737"/>
    </source>
</evidence>
<dbReference type="InterPro" id="IPR011564">
    <property type="entry name" value="Telomer_end-bd_POT1/Cdc13"/>
</dbReference>
<feature type="transmembrane region" description="Helical" evidence="15">
    <location>
        <begin position="158"/>
        <end position="175"/>
    </location>
</feature>